<dbReference type="GeneTree" id="ENSGT00910000147340"/>
<dbReference type="InParanoid" id="A0A2I2ZKG8"/>
<accession>A0A2I2ZKG8</accession>
<feature type="region of interest" description="Disordered" evidence="1">
    <location>
        <begin position="1"/>
        <end position="105"/>
    </location>
</feature>
<evidence type="ECO:0000256" key="1">
    <source>
        <dbReference type="SAM" id="MobiDB-lite"/>
    </source>
</evidence>
<keyword evidence="3" id="KW-1185">Reference proteome</keyword>
<name>A0A2I2ZKG8_GORGO</name>
<reference evidence="2" key="4">
    <citation type="submission" date="2025-09" db="UniProtKB">
        <authorList>
            <consortium name="Ensembl"/>
        </authorList>
    </citation>
    <scope>IDENTIFICATION</scope>
</reference>
<dbReference type="Ensembl" id="ENSGGOT00000056927.1">
    <property type="protein sequence ID" value="ENSGGOP00000047494.1"/>
    <property type="gene ID" value="ENSGGOG00000038041.1"/>
</dbReference>
<reference evidence="3" key="1">
    <citation type="submission" date="2011-05" db="EMBL/GenBank/DDBJ databases">
        <title>Insights into the evolution of the great apes provided by the gorilla genome.</title>
        <authorList>
            <person name="Scally A."/>
        </authorList>
    </citation>
    <scope>NUCLEOTIDE SEQUENCE [LARGE SCALE GENOMIC DNA]</scope>
</reference>
<feature type="compositionally biased region" description="Polar residues" evidence="1">
    <location>
        <begin position="59"/>
        <end position="70"/>
    </location>
</feature>
<dbReference type="Bgee" id="ENSGGOG00000038041">
    <property type="expression patterns" value="Expressed in cerebellum and 2 other cell types or tissues"/>
</dbReference>
<organism evidence="2 3">
    <name type="scientific">Gorilla gorilla gorilla</name>
    <name type="common">Western lowland gorilla</name>
    <dbReference type="NCBI Taxonomy" id="9595"/>
    <lineage>
        <taxon>Eukaryota</taxon>
        <taxon>Metazoa</taxon>
        <taxon>Chordata</taxon>
        <taxon>Craniata</taxon>
        <taxon>Vertebrata</taxon>
        <taxon>Euteleostomi</taxon>
        <taxon>Mammalia</taxon>
        <taxon>Eutheria</taxon>
        <taxon>Euarchontoglires</taxon>
        <taxon>Primates</taxon>
        <taxon>Haplorrhini</taxon>
        <taxon>Catarrhini</taxon>
        <taxon>Hominidae</taxon>
        <taxon>Gorilla</taxon>
    </lineage>
</organism>
<evidence type="ECO:0000313" key="2">
    <source>
        <dbReference type="Ensembl" id="ENSGGOP00000047494.1"/>
    </source>
</evidence>
<sequence length="105" mass="11086">MKEELLPWRVPVQDTRPPRHRDTRSARSASKVQQPQSPCSEASDGGAGPACGTHHGRSNRQALGRQQRSLSPGLGQVGKCTPRGGMTGAPVEDAGGPRPSLHCEA</sequence>
<proteinExistence type="predicted"/>
<dbReference type="Proteomes" id="UP000001519">
    <property type="component" value="Chromosome 15"/>
</dbReference>
<evidence type="ECO:0000313" key="3">
    <source>
        <dbReference type="Proteomes" id="UP000001519"/>
    </source>
</evidence>
<dbReference type="EMBL" id="CABD030094617">
    <property type="status" value="NOT_ANNOTATED_CDS"/>
    <property type="molecule type" value="Genomic_DNA"/>
</dbReference>
<dbReference type="OMA" id="WGKWASA"/>
<reference evidence="2" key="3">
    <citation type="submission" date="2025-08" db="UniProtKB">
        <authorList>
            <consortium name="Ensembl"/>
        </authorList>
    </citation>
    <scope>IDENTIFICATION</scope>
</reference>
<feature type="compositionally biased region" description="Polar residues" evidence="1">
    <location>
        <begin position="26"/>
        <end position="40"/>
    </location>
</feature>
<dbReference type="AlphaFoldDB" id="A0A2I2ZKG8"/>
<reference evidence="2 3" key="2">
    <citation type="journal article" date="2012" name="Nature">
        <title>Insights into hominid evolution from the gorilla genome sequence.</title>
        <authorList>
            <person name="Scally A."/>
            <person name="Dutheil J.Y."/>
            <person name="Hillier L.W."/>
            <person name="Jordan G.E."/>
            <person name="Goodhead I."/>
            <person name="Herrero J."/>
            <person name="Hobolth A."/>
            <person name="Lappalainen T."/>
            <person name="Mailund T."/>
            <person name="Marques-Bonet T."/>
            <person name="McCarthy S."/>
            <person name="Montgomery S.H."/>
            <person name="Schwalie P.C."/>
            <person name="Tang Y.A."/>
            <person name="Ward M.C."/>
            <person name="Xue Y."/>
            <person name="Yngvadottir B."/>
            <person name="Alkan C."/>
            <person name="Andersen L.N."/>
            <person name="Ayub Q."/>
            <person name="Ball E.V."/>
            <person name="Beal K."/>
            <person name="Bradley B.J."/>
            <person name="Chen Y."/>
            <person name="Clee C.M."/>
            <person name="Fitzgerald S."/>
            <person name="Graves T.A."/>
            <person name="Gu Y."/>
            <person name="Heath P."/>
            <person name="Heger A."/>
            <person name="Karakoc E."/>
            <person name="Kolb-Kokocinski A."/>
            <person name="Laird G.K."/>
            <person name="Lunter G."/>
            <person name="Meader S."/>
            <person name="Mort M."/>
            <person name="Mullikin J.C."/>
            <person name="Munch K."/>
            <person name="O'Connor T.D."/>
            <person name="Phillips A.D."/>
            <person name="Prado-Martinez J."/>
            <person name="Rogers A.S."/>
            <person name="Sajjadian S."/>
            <person name="Schmidt D."/>
            <person name="Shaw K."/>
            <person name="Simpson J.T."/>
            <person name="Stenson P.D."/>
            <person name="Turner D.J."/>
            <person name="Vigilant L."/>
            <person name="Vilella A.J."/>
            <person name="Whitener W."/>
            <person name="Zhu B."/>
            <person name="Cooper D.N."/>
            <person name="de Jong P."/>
            <person name="Dermitzakis E.T."/>
            <person name="Eichler E.E."/>
            <person name="Flicek P."/>
            <person name="Goldman N."/>
            <person name="Mundy N.I."/>
            <person name="Ning Z."/>
            <person name="Odom D.T."/>
            <person name="Ponting C.P."/>
            <person name="Quail M.A."/>
            <person name="Ryder O.A."/>
            <person name="Searle S.M."/>
            <person name="Warren W.C."/>
            <person name="Wilson R.K."/>
            <person name="Schierup M.H."/>
            <person name="Rogers J."/>
            <person name="Tyler-Smith C."/>
            <person name="Durbin R."/>
        </authorList>
    </citation>
    <scope>NUCLEOTIDE SEQUENCE [LARGE SCALE GENOMIC DNA]</scope>
</reference>
<protein>
    <submittedName>
        <fullName evidence="2">Uncharacterized protein</fullName>
    </submittedName>
</protein>